<accession>A0A4R2LER1</accession>
<keyword evidence="4" id="KW-1185">Reference proteome</keyword>
<dbReference type="RefSeq" id="WP_132538814.1">
    <property type="nucleotide sequence ID" value="NZ_SLWY01000003.1"/>
</dbReference>
<gene>
    <name evidence="3" type="ORF">EV699_103132</name>
</gene>
<dbReference type="AlphaFoldDB" id="A0A4R2LER1"/>
<feature type="coiled-coil region" evidence="1">
    <location>
        <begin position="165"/>
        <end position="192"/>
    </location>
</feature>
<proteinExistence type="predicted"/>
<dbReference type="EMBL" id="SLWY01000003">
    <property type="protein sequence ID" value="TCO83083.1"/>
    <property type="molecule type" value="Genomic_DNA"/>
</dbReference>
<evidence type="ECO:0000256" key="1">
    <source>
        <dbReference type="SAM" id="Coils"/>
    </source>
</evidence>
<organism evidence="3 4">
    <name type="scientific">Plasticicumulans lactativorans</name>
    <dbReference type="NCBI Taxonomy" id="1133106"/>
    <lineage>
        <taxon>Bacteria</taxon>
        <taxon>Pseudomonadati</taxon>
        <taxon>Pseudomonadota</taxon>
        <taxon>Gammaproteobacteria</taxon>
        <taxon>Candidatus Competibacteraceae</taxon>
        <taxon>Plasticicumulans</taxon>
    </lineage>
</organism>
<protein>
    <submittedName>
        <fullName evidence="3">Uncharacterized protein</fullName>
    </submittedName>
</protein>
<keyword evidence="1" id="KW-0175">Coiled coil</keyword>
<feature type="region of interest" description="Disordered" evidence="2">
    <location>
        <begin position="204"/>
        <end position="224"/>
    </location>
</feature>
<sequence length="224" mass="24781">MSAPVVTTPTGEATLLRFSVAERLQRGLGRIEETEAERCAWIADSNALIREHLTFMKVRGGRLPGEWLLILDAWPLESCEVMQQATADRIAALLGYLAAGGGLQVVNETFIAIGAHIEQAARAGDNQRLHTAQQALRLLGKTFGEVLDSCMCERRRDGRGGLRLVEWAQRKAEQVRQRREAARRALEAHYAACAERRRARLATASAKAAEKRRARRAADQEADA</sequence>
<dbReference type="Proteomes" id="UP000295765">
    <property type="component" value="Unassembled WGS sequence"/>
</dbReference>
<comment type="caution">
    <text evidence="3">The sequence shown here is derived from an EMBL/GenBank/DDBJ whole genome shotgun (WGS) entry which is preliminary data.</text>
</comment>
<evidence type="ECO:0000313" key="4">
    <source>
        <dbReference type="Proteomes" id="UP000295765"/>
    </source>
</evidence>
<reference evidence="3 4" key="1">
    <citation type="submission" date="2019-03" db="EMBL/GenBank/DDBJ databases">
        <title>Genomic Encyclopedia of Type Strains, Phase IV (KMG-IV): sequencing the most valuable type-strain genomes for metagenomic binning, comparative biology and taxonomic classification.</title>
        <authorList>
            <person name="Goeker M."/>
        </authorList>
    </citation>
    <scope>NUCLEOTIDE SEQUENCE [LARGE SCALE GENOMIC DNA]</scope>
    <source>
        <strain evidence="3 4">DSM 25287</strain>
    </source>
</reference>
<evidence type="ECO:0000256" key="2">
    <source>
        <dbReference type="SAM" id="MobiDB-lite"/>
    </source>
</evidence>
<feature type="compositionally biased region" description="Basic and acidic residues" evidence="2">
    <location>
        <begin position="208"/>
        <end position="224"/>
    </location>
</feature>
<evidence type="ECO:0000313" key="3">
    <source>
        <dbReference type="EMBL" id="TCO83083.1"/>
    </source>
</evidence>
<name>A0A4R2LER1_9GAMM</name>